<dbReference type="Proteomes" id="UP001465755">
    <property type="component" value="Unassembled WGS sequence"/>
</dbReference>
<evidence type="ECO:0000313" key="1">
    <source>
        <dbReference type="EMBL" id="KAK9787123.1"/>
    </source>
</evidence>
<name>A0AAW1NNV8_9CHLO</name>
<keyword evidence="2" id="KW-1185">Reference proteome</keyword>
<accession>A0AAW1NNV8</accession>
<evidence type="ECO:0000313" key="2">
    <source>
        <dbReference type="Proteomes" id="UP001465755"/>
    </source>
</evidence>
<sequence>MMTGAYCRGVAHNDVRAWHTLGPTLESSGYASVVLVNLGGATMHESAYHLRQEWDCLVAVLEGYKLLQHLPSAKKLKASYRKEVLSAHPRHQWDD</sequence>
<proteinExistence type="predicted"/>
<dbReference type="EMBL" id="JALJOQ010000254">
    <property type="protein sequence ID" value="KAK9787123.1"/>
    <property type="molecule type" value="Genomic_DNA"/>
</dbReference>
<dbReference type="AlphaFoldDB" id="A0AAW1NNV8"/>
<gene>
    <name evidence="1" type="ORF">WJX73_001237</name>
</gene>
<protein>
    <submittedName>
        <fullName evidence="1">Uncharacterized protein</fullName>
    </submittedName>
</protein>
<reference evidence="1 2" key="1">
    <citation type="journal article" date="2024" name="Nat. Commun.">
        <title>Phylogenomics reveals the evolutionary origins of lichenization in chlorophyte algae.</title>
        <authorList>
            <person name="Puginier C."/>
            <person name="Libourel C."/>
            <person name="Otte J."/>
            <person name="Skaloud P."/>
            <person name="Haon M."/>
            <person name="Grisel S."/>
            <person name="Petersen M."/>
            <person name="Berrin J.G."/>
            <person name="Delaux P.M."/>
            <person name="Dal Grande F."/>
            <person name="Keller J."/>
        </authorList>
    </citation>
    <scope>NUCLEOTIDE SEQUENCE [LARGE SCALE GENOMIC DNA]</scope>
    <source>
        <strain evidence="1 2">SAG 2036</strain>
    </source>
</reference>
<organism evidence="1 2">
    <name type="scientific">Symbiochloris irregularis</name>
    <dbReference type="NCBI Taxonomy" id="706552"/>
    <lineage>
        <taxon>Eukaryota</taxon>
        <taxon>Viridiplantae</taxon>
        <taxon>Chlorophyta</taxon>
        <taxon>core chlorophytes</taxon>
        <taxon>Trebouxiophyceae</taxon>
        <taxon>Trebouxiales</taxon>
        <taxon>Trebouxiaceae</taxon>
        <taxon>Symbiochloris</taxon>
    </lineage>
</organism>
<comment type="caution">
    <text evidence="1">The sequence shown here is derived from an EMBL/GenBank/DDBJ whole genome shotgun (WGS) entry which is preliminary data.</text>
</comment>